<dbReference type="InterPro" id="IPR036291">
    <property type="entry name" value="NAD(P)-bd_dom_sf"/>
</dbReference>
<dbReference type="InterPro" id="IPR016040">
    <property type="entry name" value="NAD(P)-bd_dom"/>
</dbReference>
<feature type="domain" description="NAD(P)-binding" evidence="10">
    <location>
        <begin position="20"/>
        <end position="340"/>
    </location>
</feature>
<dbReference type="PANTHER" id="PTHR43725">
    <property type="entry name" value="UDP-GLUCOSE 4-EPIMERASE"/>
    <property type="match status" value="1"/>
</dbReference>
<dbReference type="CDD" id="cd05247">
    <property type="entry name" value="UDP_G4E_1_SDR_e"/>
    <property type="match status" value="1"/>
</dbReference>
<dbReference type="PANTHER" id="PTHR43725:SF47">
    <property type="entry name" value="UDP-GLUCOSE 4-EPIMERASE"/>
    <property type="match status" value="1"/>
</dbReference>
<dbReference type="NCBIfam" id="NF007956">
    <property type="entry name" value="PRK10675.1"/>
    <property type="match status" value="1"/>
</dbReference>
<dbReference type="Pfam" id="PF16363">
    <property type="entry name" value="GDP_Man_Dehyd"/>
    <property type="match status" value="1"/>
</dbReference>
<comment type="similarity">
    <text evidence="4 9">Belongs to the NAD(P)-dependent epimerase/dehydratase family.</text>
</comment>
<evidence type="ECO:0000256" key="1">
    <source>
        <dbReference type="ARBA" id="ARBA00000083"/>
    </source>
</evidence>
<comment type="subunit">
    <text evidence="9">Homodimer.</text>
</comment>
<organism evidence="11 12">
    <name type="scientific">Pseudomonas bubulae</name>
    <dbReference type="NCBI Taxonomy" id="2316085"/>
    <lineage>
        <taxon>Bacteria</taxon>
        <taxon>Pseudomonadati</taxon>
        <taxon>Pseudomonadota</taxon>
        <taxon>Gammaproteobacteria</taxon>
        <taxon>Pseudomonadales</taxon>
        <taxon>Pseudomonadaceae</taxon>
        <taxon>Pseudomonas</taxon>
    </lineage>
</organism>
<keyword evidence="9" id="KW-0119">Carbohydrate metabolism</keyword>
<reference evidence="12" key="1">
    <citation type="submission" date="2024-02" db="EMBL/GenBank/DDBJ databases">
        <title>Exploring bacterial hosts of class 1 integrons in salad vegetable microbiomes with epicPCR.</title>
        <authorList>
            <person name="Qi Q."/>
            <person name="Ghaly T.M."/>
            <person name="Gillings M.R."/>
            <person name="Tetu S.G."/>
        </authorList>
    </citation>
    <scope>NUCLEOTIDE SEQUENCE [LARGE SCALE GENOMIC DNA]</scope>
    <source>
        <strain evidence="12">S2-2023-2</strain>
    </source>
</reference>
<proteinExistence type="inferred from homology"/>
<evidence type="ECO:0000256" key="4">
    <source>
        <dbReference type="ARBA" id="ARBA00007637"/>
    </source>
</evidence>
<comment type="cofactor">
    <cofactor evidence="2 9">
        <name>NAD(+)</name>
        <dbReference type="ChEBI" id="CHEBI:57540"/>
    </cofactor>
</comment>
<evidence type="ECO:0000313" key="12">
    <source>
        <dbReference type="Proteomes" id="UP001369248"/>
    </source>
</evidence>
<dbReference type="GO" id="GO:0003978">
    <property type="term" value="F:UDP-glucose 4-epimerase activity"/>
    <property type="evidence" value="ECO:0007669"/>
    <property type="project" value="UniProtKB-EC"/>
</dbReference>
<evidence type="ECO:0000256" key="2">
    <source>
        <dbReference type="ARBA" id="ARBA00001911"/>
    </source>
</evidence>
<dbReference type="RefSeq" id="WP_338660006.1">
    <property type="nucleotide sequence ID" value="NZ_CP146072.1"/>
</dbReference>
<evidence type="ECO:0000256" key="7">
    <source>
        <dbReference type="ARBA" id="ARBA00023027"/>
    </source>
</evidence>
<evidence type="ECO:0000259" key="10">
    <source>
        <dbReference type="Pfam" id="PF16363"/>
    </source>
</evidence>
<evidence type="ECO:0000256" key="8">
    <source>
        <dbReference type="ARBA" id="ARBA00023235"/>
    </source>
</evidence>
<accession>A0ABZ2H2R2</accession>
<evidence type="ECO:0000256" key="3">
    <source>
        <dbReference type="ARBA" id="ARBA00004947"/>
    </source>
</evidence>
<dbReference type="Gene3D" id="3.90.25.10">
    <property type="entry name" value="UDP-galactose 4-epimerase, domain 1"/>
    <property type="match status" value="1"/>
</dbReference>
<protein>
    <recommendedName>
        <fullName evidence="6 9">UDP-glucose 4-epimerase</fullName>
        <ecNumber evidence="5 9">5.1.3.2</ecNumber>
    </recommendedName>
</protein>
<name>A0ABZ2H2R2_9PSED</name>
<dbReference type="NCBIfam" id="TIGR01179">
    <property type="entry name" value="galE"/>
    <property type="match status" value="1"/>
</dbReference>
<dbReference type="Proteomes" id="UP001369248">
    <property type="component" value="Chromosome"/>
</dbReference>
<sequence length="354" mass="38313">MLINTPPSSDQNSNITSKILVTGGAGYIGSHTTLALLNAGFNVIVLDNLTNSSAESLSRVQRISGKTLEFIQGDVRDRKLLDHLFTTHSIGAVLHFAGLKAVGESVVKPLDYFSNNVVGSVNLCEAMAHAQVFNLVFSSSATVYGTPKEMPISESFPTAEPTNPYGHTKLIIEDFLQSLAKSDPRWSIALLRYFNPVGAHQSGLIGEAPNGTPNNLMPYMSQVAIGKLKFLSVFGTDYPTHDGTGVRDYIHVLDLADGHLSALKAISNRTGVNIWNLGTGIGYSVLELIRAFELASGQAVTYQIAERRPGDIAECWADPTKAADELGWKANRGLTEMMTDTWRWQQANPEGYGG</sequence>
<keyword evidence="12" id="KW-1185">Reference proteome</keyword>
<dbReference type="EMBL" id="CP146072">
    <property type="protein sequence ID" value="WWR36056.1"/>
    <property type="molecule type" value="Genomic_DNA"/>
</dbReference>
<dbReference type="GeneID" id="89544323"/>
<dbReference type="Gene3D" id="3.40.50.720">
    <property type="entry name" value="NAD(P)-binding Rossmann-like Domain"/>
    <property type="match status" value="1"/>
</dbReference>
<evidence type="ECO:0000256" key="5">
    <source>
        <dbReference type="ARBA" id="ARBA00013189"/>
    </source>
</evidence>
<dbReference type="EC" id="5.1.3.2" evidence="5 9"/>
<dbReference type="InterPro" id="IPR005886">
    <property type="entry name" value="UDP_G4E"/>
</dbReference>
<comment type="catalytic activity">
    <reaction evidence="1 9">
        <text>UDP-alpha-D-glucose = UDP-alpha-D-galactose</text>
        <dbReference type="Rhea" id="RHEA:22168"/>
        <dbReference type="ChEBI" id="CHEBI:58885"/>
        <dbReference type="ChEBI" id="CHEBI:66914"/>
        <dbReference type="EC" id="5.1.3.2"/>
    </reaction>
</comment>
<evidence type="ECO:0000256" key="6">
    <source>
        <dbReference type="ARBA" id="ARBA00018569"/>
    </source>
</evidence>
<evidence type="ECO:0000256" key="9">
    <source>
        <dbReference type="RuleBase" id="RU366046"/>
    </source>
</evidence>
<evidence type="ECO:0000313" key="11">
    <source>
        <dbReference type="EMBL" id="WWR36056.1"/>
    </source>
</evidence>
<comment type="pathway">
    <text evidence="3 9">Carbohydrate metabolism; galactose metabolism.</text>
</comment>
<gene>
    <name evidence="11" type="primary">galE</name>
    <name evidence="11" type="ORF">V6B39_13730</name>
</gene>
<keyword evidence="7 9" id="KW-0520">NAD</keyword>
<keyword evidence="8 9" id="KW-0413">Isomerase</keyword>
<dbReference type="SUPFAM" id="SSF51735">
    <property type="entry name" value="NAD(P)-binding Rossmann-fold domains"/>
    <property type="match status" value="1"/>
</dbReference>